<name>A0A9W9T133_9EURO</name>
<dbReference type="AlphaFoldDB" id="A0A9W9T133"/>
<dbReference type="PANTHER" id="PTHR31223:SF70">
    <property type="entry name" value="LOG FAMILY PROTEIN YJL055W"/>
    <property type="match status" value="1"/>
</dbReference>
<dbReference type="Proteomes" id="UP001150879">
    <property type="component" value="Unassembled WGS sequence"/>
</dbReference>
<organism evidence="1 2">
    <name type="scientific">Penicillium cf. griseofulvum</name>
    <dbReference type="NCBI Taxonomy" id="2972120"/>
    <lineage>
        <taxon>Eukaryota</taxon>
        <taxon>Fungi</taxon>
        <taxon>Dikarya</taxon>
        <taxon>Ascomycota</taxon>
        <taxon>Pezizomycotina</taxon>
        <taxon>Eurotiomycetes</taxon>
        <taxon>Eurotiomycetidae</taxon>
        <taxon>Eurotiales</taxon>
        <taxon>Aspergillaceae</taxon>
        <taxon>Penicillium</taxon>
    </lineage>
</organism>
<dbReference type="GO" id="GO:0016799">
    <property type="term" value="F:hydrolase activity, hydrolyzing N-glycosyl compounds"/>
    <property type="evidence" value="ECO:0007669"/>
    <property type="project" value="TreeGrafter"/>
</dbReference>
<dbReference type="FunFam" id="3.40.50.450:FF:000018">
    <property type="entry name" value="Lysine decarboxylase-like protein"/>
    <property type="match status" value="1"/>
</dbReference>
<dbReference type="Pfam" id="PF03641">
    <property type="entry name" value="Lysine_decarbox"/>
    <property type="match status" value="1"/>
</dbReference>
<gene>
    <name evidence="1" type="ORF">N7472_001982</name>
</gene>
<evidence type="ECO:0000313" key="2">
    <source>
        <dbReference type="Proteomes" id="UP001150879"/>
    </source>
</evidence>
<dbReference type="Gene3D" id="3.40.50.450">
    <property type="match status" value="1"/>
</dbReference>
<reference evidence="1" key="2">
    <citation type="journal article" date="2023" name="IMA Fungus">
        <title>Comparative genomic study of the Penicillium genus elucidates a diverse pangenome and 15 lateral gene transfer events.</title>
        <authorList>
            <person name="Petersen C."/>
            <person name="Sorensen T."/>
            <person name="Nielsen M.R."/>
            <person name="Sondergaard T.E."/>
            <person name="Sorensen J.L."/>
            <person name="Fitzpatrick D.A."/>
            <person name="Frisvad J.C."/>
            <person name="Nielsen K.L."/>
        </authorList>
    </citation>
    <scope>NUCLEOTIDE SEQUENCE</scope>
    <source>
        <strain evidence="1">IBT 16849</strain>
    </source>
</reference>
<keyword evidence="2" id="KW-1185">Reference proteome</keyword>
<protein>
    <recommendedName>
        <fullName evidence="3">Lysine decarboxylase-like protein</fullName>
    </recommendedName>
</protein>
<dbReference type="NCBIfam" id="TIGR00730">
    <property type="entry name" value="Rossman fold protein, TIGR00730 family"/>
    <property type="match status" value="1"/>
</dbReference>
<dbReference type="InterPro" id="IPR031100">
    <property type="entry name" value="LOG_fam"/>
</dbReference>
<comment type="caution">
    <text evidence="1">The sequence shown here is derived from an EMBL/GenBank/DDBJ whole genome shotgun (WGS) entry which is preliminary data.</text>
</comment>
<accession>A0A9W9T133</accession>
<dbReference type="GO" id="GO:0009691">
    <property type="term" value="P:cytokinin biosynthetic process"/>
    <property type="evidence" value="ECO:0007669"/>
    <property type="project" value="InterPro"/>
</dbReference>
<reference evidence="1" key="1">
    <citation type="submission" date="2022-11" db="EMBL/GenBank/DDBJ databases">
        <authorList>
            <person name="Petersen C."/>
        </authorList>
    </citation>
    <scope>NUCLEOTIDE SEQUENCE</scope>
    <source>
        <strain evidence="1">IBT 16849</strain>
    </source>
</reference>
<evidence type="ECO:0008006" key="3">
    <source>
        <dbReference type="Google" id="ProtNLM"/>
    </source>
</evidence>
<dbReference type="GO" id="GO:0005829">
    <property type="term" value="C:cytosol"/>
    <property type="evidence" value="ECO:0007669"/>
    <property type="project" value="TreeGrafter"/>
</dbReference>
<feature type="non-terminal residue" evidence="1">
    <location>
        <position position="310"/>
    </location>
</feature>
<dbReference type="InterPro" id="IPR005269">
    <property type="entry name" value="LOG"/>
</dbReference>
<dbReference type="PANTHER" id="PTHR31223">
    <property type="entry name" value="LOG FAMILY PROTEIN YJL055W"/>
    <property type="match status" value="1"/>
</dbReference>
<evidence type="ECO:0000313" key="1">
    <source>
        <dbReference type="EMBL" id="KAJ5205534.1"/>
    </source>
</evidence>
<dbReference type="SUPFAM" id="SSF102405">
    <property type="entry name" value="MCP/YpsA-like"/>
    <property type="match status" value="1"/>
</dbReference>
<dbReference type="EMBL" id="JAPQKP010000002">
    <property type="protein sequence ID" value="KAJ5205534.1"/>
    <property type="molecule type" value="Genomic_DNA"/>
</dbReference>
<sequence length="310" mass="33943">WQWILQNDSLGKLESTLTLYFAISYRSGGIWVSASSLSCQYSLKSFQDSFQDFFQDIFLYKTKLQFYVKMTDMETKPAVVCVFCGSVPGNSPVHMETARALAEEFHKHNVQLVYGGGTTGLMGEVARTLVSLSGPKAVHGIIPRALVKVATVSGMREHKEGQTSAEGTGKAAERVIDAADANGIPESEYGLTTIVPDMHTRKRMMAEKVLEGGPGSGFVSLAGGFGTIEEVMEMTTWNQLGIHKVAVVLLNINGYWDGLLAWVRNAVKEGYISSSNGEILAEAKEVSEVWPKLVAYQVSNGRMQLNWGEE</sequence>
<proteinExistence type="predicted"/>